<sequence>MLASLPPEILENICDKLNGIDLQRLSLTAKWLHKITFRQLWRSLTIKPYPESERHCINPYGPPKYCLQYTRELRFDPGVDADPKRCLHASDWLGYMGNWTEKAPLHQYTWEARGDSFGLGGGKLVRVKFECLAQRAVIFLNHFNDAQLESFSWNYVSCIPSEILEILSLKHSSIQSLSLVTDPFCSRFNRWSRTSDIDLSAFRSLRRLSWKAPMACHFDNITSLVKANASHLEELELELHGWSPDRESHESTVIHYENNPEVWDNIPASAVLARKMFGLETTTSEAAAAEQICLPKLRRLKLTRVPLRDENTGIQVIPSSIDSSARRLLLCVLDNLPI</sequence>
<dbReference type="InterPro" id="IPR001810">
    <property type="entry name" value="F-box_dom"/>
</dbReference>
<feature type="domain" description="F-box" evidence="1">
    <location>
        <begin position="1"/>
        <end position="44"/>
    </location>
</feature>
<accession>A0A365NG49</accession>
<comment type="caution">
    <text evidence="2">The sequence shown here is derived from an EMBL/GenBank/DDBJ whole genome shotgun (WGS) entry which is preliminary data.</text>
</comment>
<proteinExistence type="predicted"/>
<dbReference type="Proteomes" id="UP000251714">
    <property type="component" value="Unassembled WGS sequence"/>
</dbReference>
<dbReference type="EMBL" id="PKMI01000010">
    <property type="protein sequence ID" value="RBA19781.1"/>
    <property type="molecule type" value="Genomic_DNA"/>
</dbReference>
<organism evidence="2 3">
    <name type="scientific">Gibberella intermedia</name>
    <name type="common">Bulb rot disease fungus</name>
    <name type="synonym">Fusarium proliferatum</name>
    <dbReference type="NCBI Taxonomy" id="948311"/>
    <lineage>
        <taxon>Eukaryota</taxon>
        <taxon>Fungi</taxon>
        <taxon>Dikarya</taxon>
        <taxon>Ascomycota</taxon>
        <taxon>Pezizomycotina</taxon>
        <taxon>Sordariomycetes</taxon>
        <taxon>Hypocreomycetidae</taxon>
        <taxon>Hypocreales</taxon>
        <taxon>Nectriaceae</taxon>
        <taxon>Fusarium</taxon>
        <taxon>Fusarium fujikuroi species complex</taxon>
    </lineage>
</organism>
<evidence type="ECO:0000313" key="2">
    <source>
        <dbReference type="EMBL" id="RBA19781.1"/>
    </source>
</evidence>
<protein>
    <recommendedName>
        <fullName evidence="1">F-box domain-containing protein</fullName>
    </recommendedName>
</protein>
<evidence type="ECO:0000259" key="1">
    <source>
        <dbReference type="PROSITE" id="PS50181"/>
    </source>
</evidence>
<reference evidence="2 3" key="1">
    <citation type="submission" date="2017-12" db="EMBL/GenBank/DDBJ databases">
        <title>Genome sequence of the mycotoxigenic crop pathogen Fusarium proliferatum, strain ITEM 2341 from Date Palm.</title>
        <authorList>
            <person name="Almiman B.F."/>
            <person name="Shittu T.A."/>
            <person name="Muthumeenakshi S."/>
            <person name="Baroncelli R."/>
            <person name="Sreenivasaprasada S."/>
        </authorList>
    </citation>
    <scope>NUCLEOTIDE SEQUENCE [LARGE SCALE GENOMIC DNA]</scope>
    <source>
        <strain evidence="2 3">ITEM 2341</strain>
    </source>
</reference>
<dbReference type="InterPro" id="IPR036047">
    <property type="entry name" value="F-box-like_dom_sf"/>
</dbReference>
<dbReference type="AlphaFoldDB" id="A0A365NG49"/>
<name>A0A365NG49_GIBIN</name>
<dbReference type="SUPFAM" id="SSF81383">
    <property type="entry name" value="F-box domain"/>
    <property type="match status" value="1"/>
</dbReference>
<dbReference type="PROSITE" id="PS50181">
    <property type="entry name" value="FBOX"/>
    <property type="match status" value="1"/>
</dbReference>
<dbReference type="Pfam" id="PF12937">
    <property type="entry name" value="F-box-like"/>
    <property type="match status" value="1"/>
</dbReference>
<gene>
    <name evidence="2" type="ORF">FPRO05_09081</name>
</gene>
<evidence type="ECO:0000313" key="3">
    <source>
        <dbReference type="Proteomes" id="UP000251714"/>
    </source>
</evidence>